<dbReference type="InterPro" id="IPR009078">
    <property type="entry name" value="Ferritin-like_SF"/>
</dbReference>
<evidence type="ECO:0000256" key="1">
    <source>
        <dbReference type="SAM" id="SignalP"/>
    </source>
</evidence>
<dbReference type="STRING" id="52560.SAMN04488082_11076"/>
<proteinExistence type="predicted"/>
<dbReference type="Proteomes" id="UP000198635">
    <property type="component" value="Unassembled WGS sequence"/>
</dbReference>
<organism evidence="3 4">
    <name type="scientific">Desulfomicrobium apsheronum</name>
    <dbReference type="NCBI Taxonomy" id="52560"/>
    <lineage>
        <taxon>Bacteria</taxon>
        <taxon>Pseudomonadati</taxon>
        <taxon>Thermodesulfobacteriota</taxon>
        <taxon>Desulfovibrionia</taxon>
        <taxon>Desulfovibrionales</taxon>
        <taxon>Desulfomicrobiaceae</taxon>
        <taxon>Desulfomicrobium</taxon>
    </lineage>
</organism>
<feature type="signal peptide" evidence="1">
    <location>
        <begin position="1"/>
        <end position="24"/>
    </location>
</feature>
<dbReference type="InterPro" id="IPR007029">
    <property type="entry name" value="YHS_dom"/>
</dbReference>
<protein>
    <submittedName>
        <fullName evidence="3">YHS domain-containing protein</fullName>
    </submittedName>
</protein>
<accession>A0A1I3VLS1</accession>
<dbReference type="OrthoDB" id="9815497at2"/>
<dbReference type="SUPFAM" id="SSF47240">
    <property type="entry name" value="Ferritin-like"/>
    <property type="match status" value="1"/>
</dbReference>
<dbReference type="Gene3D" id="1.10.620.20">
    <property type="entry name" value="Ribonucleotide Reductase, subunit A"/>
    <property type="match status" value="1"/>
</dbReference>
<name>A0A1I3VLS1_9BACT</name>
<feature type="chain" id="PRO_5011538404" evidence="1">
    <location>
        <begin position="25"/>
        <end position="93"/>
    </location>
</feature>
<evidence type="ECO:0000259" key="2">
    <source>
        <dbReference type="Pfam" id="PF04945"/>
    </source>
</evidence>
<evidence type="ECO:0000313" key="4">
    <source>
        <dbReference type="Proteomes" id="UP000198635"/>
    </source>
</evidence>
<dbReference type="Pfam" id="PF04945">
    <property type="entry name" value="YHS"/>
    <property type="match status" value="1"/>
</dbReference>
<sequence>MKKLILLCAAATVFAFLSLSPAWAAPQTECPVMGGTINKELYVDYKGERVYFCCAGCPETFKKNPEKYMKKLKAEGVELEKVPAEAAPAEKKQ</sequence>
<reference evidence="4" key="1">
    <citation type="submission" date="2016-10" db="EMBL/GenBank/DDBJ databases">
        <authorList>
            <person name="Varghese N."/>
            <person name="Submissions S."/>
        </authorList>
    </citation>
    <scope>NUCLEOTIDE SEQUENCE [LARGE SCALE GENOMIC DNA]</scope>
    <source>
        <strain evidence="4">DSM 5918</strain>
    </source>
</reference>
<keyword evidence="4" id="KW-1185">Reference proteome</keyword>
<dbReference type="GO" id="GO:0016491">
    <property type="term" value="F:oxidoreductase activity"/>
    <property type="evidence" value="ECO:0007669"/>
    <property type="project" value="InterPro"/>
</dbReference>
<dbReference type="EMBL" id="FORX01000010">
    <property type="protein sequence ID" value="SFJ95091.1"/>
    <property type="molecule type" value="Genomic_DNA"/>
</dbReference>
<gene>
    <name evidence="3" type="ORF">SAMN04488082_11076</name>
</gene>
<dbReference type="InterPro" id="IPR012348">
    <property type="entry name" value="RNR-like"/>
</dbReference>
<keyword evidence="1" id="KW-0732">Signal</keyword>
<dbReference type="AlphaFoldDB" id="A0A1I3VLS1"/>
<evidence type="ECO:0000313" key="3">
    <source>
        <dbReference type="EMBL" id="SFJ95091.1"/>
    </source>
</evidence>
<dbReference type="RefSeq" id="WP_092375291.1">
    <property type="nucleotide sequence ID" value="NZ_FORX01000010.1"/>
</dbReference>
<feature type="domain" description="YHS" evidence="2">
    <location>
        <begin position="36"/>
        <end position="69"/>
    </location>
</feature>